<comment type="caution">
    <text evidence="4">The sequence shown here is derived from an EMBL/GenBank/DDBJ whole genome shotgun (WGS) entry which is preliminary data.</text>
</comment>
<dbReference type="InterPro" id="IPR020843">
    <property type="entry name" value="ER"/>
</dbReference>
<accession>A0A850P9C1</accession>
<evidence type="ECO:0000256" key="1">
    <source>
        <dbReference type="ARBA" id="ARBA00022857"/>
    </source>
</evidence>
<dbReference type="PANTHER" id="PTHR48106">
    <property type="entry name" value="QUINONE OXIDOREDUCTASE PIG3-RELATED"/>
    <property type="match status" value="1"/>
</dbReference>
<dbReference type="NCBIfam" id="TIGR02824">
    <property type="entry name" value="quinone_pig3"/>
    <property type="match status" value="1"/>
</dbReference>
<name>A0A850P9C1_9PROT</name>
<dbReference type="Proteomes" id="UP000585665">
    <property type="component" value="Unassembled WGS sequence"/>
</dbReference>
<dbReference type="InterPro" id="IPR014189">
    <property type="entry name" value="Quinone_OxRdtase_PIG3"/>
</dbReference>
<dbReference type="GO" id="GO:0070402">
    <property type="term" value="F:NADPH binding"/>
    <property type="evidence" value="ECO:0007669"/>
    <property type="project" value="TreeGrafter"/>
</dbReference>
<dbReference type="InterPro" id="IPR013149">
    <property type="entry name" value="ADH-like_C"/>
</dbReference>
<dbReference type="InterPro" id="IPR013154">
    <property type="entry name" value="ADH-like_N"/>
</dbReference>
<keyword evidence="1" id="KW-0521">NADP</keyword>
<reference evidence="4 5" key="1">
    <citation type="submission" date="2020-06" db="EMBL/GenBank/DDBJ databases">
        <title>Description of novel acetic acid bacteria.</title>
        <authorList>
            <person name="Sombolestani A."/>
        </authorList>
    </citation>
    <scope>NUCLEOTIDE SEQUENCE [LARGE SCALE GENOMIC DNA]</scope>
    <source>
        <strain evidence="4 5">LMG 27010</strain>
    </source>
</reference>
<evidence type="ECO:0000313" key="5">
    <source>
        <dbReference type="Proteomes" id="UP000585665"/>
    </source>
</evidence>
<dbReference type="CDD" id="cd05276">
    <property type="entry name" value="p53_inducible_oxidoreductase"/>
    <property type="match status" value="1"/>
</dbReference>
<evidence type="ECO:0000259" key="3">
    <source>
        <dbReference type="SMART" id="SM00829"/>
    </source>
</evidence>
<proteinExistence type="predicted"/>
<dbReference type="EMBL" id="JABXXR010000004">
    <property type="protein sequence ID" value="NVN39170.1"/>
    <property type="molecule type" value="Genomic_DNA"/>
</dbReference>
<feature type="domain" description="Enoyl reductase (ER)" evidence="3">
    <location>
        <begin position="10"/>
        <end position="328"/>
    </location>
</feature>
<gene>
    <name evidence="4" type="ORF">HUK82_01135</name>
</gene>
<protein>
    <submittedName>
        <fullName evidence="4">NAD(P)H-quinone oxidoreductase</fullName>
    </submittedName>
</protein>
<dbReference type="InterPro" id="IPR011032">
    <property type="entry name" value="GroES-like_sf"/>
</dbReference>
<evidence type="ECO:0000256" key="2">
    <source>
        <dbReference type="ARBA" id="ARBA00023002"/>
    </source>
</evidence>
<dbReference type="Pfam" id="PF08240">
    <property type="entry name" value="ADH_N"/>
    <property type="match status" value="1"/>
</dbReference>
<keyword evidence="5" id="KW-1185">Reference proteome</keyword>
<dbReference type="InterPro" id="IPR036291">
    <property type="entry name" value="NAD(P)-bd_dom_sf"/>
</dbReference>
<organism evidence="4 5">
    <name type="scientific">Ameyamaea chiangmaiensis</name>
    <dbReference type="NCBI Taxonomy" id="442969"/>
    <lineage>
        <taxon>Bacteria</taxon>
        <taxon>Pseudomonadati</taxon>
        <taxon>Pseudomonadota</taxon>
        <taxon>Alphaproteobacteria</taxon>
        <taxon>Acetobacterales</taxon>
        <taxon>Acetobacteraceae</taxon>
        <taxon>Ameyamaea</taxon>
    </lineage>
</organism>
<sequence length="332" mass="34493">MQAVILDGAGGPEVMRLGSAPRPEPQAGEVLVRVLAAGVNRPDVMQRKGLYPPPPGASPLLGLEIAGEVVAVGPQRADAPHGLVPGDRVCALTNGGGYAAFCAVPAGQCLPWPSGYDAVRAASLPETFFTVWSNLFMTAGLKAGDRVLVHGGASGIGTVAIQLARAFGAVPFVTAGTDEKCTLCVSLGAQEAINYRTEDFVERTAALSGGDGMDIILDMIGGSYFERNLRSLAVDGRLVIIALQGGAKAETVPLSGFLTRRLHVTGSALRPRPAAYKAEVARQLREKVWPLLTSGTIKPLIAQLFPLADVADAHALMDSGSHAGKIMLTLSP</sequence>
<dbReference type="GO" id="GO:0016651">
    <property type="term" value="F:oxidoreductase activity, acting on NAD(P)H"/>
    <property type="evidence" value="ECO:0007669"/>
    <property type="project" value="TreeGrafter"/>
</dbReference>
<dbReference type="Pfam" id="PF00107">
    <property type="entry name" value="ADH_zinc_N"/>
    <property type="match status" value="1"/>
</dbReference>
<dbReference type="Gene3D" id="3.90.180.10">
    <property type="entry name" value="Medium-chain alcohol dehydrogenases, catalytic domain"/>
    <property type="match status" value="1"/>
</dbReference>
<dbReference type="SMART" id="SM00829">
    <property type="entry name" value="PKS_ER"/>
    <property type="match status" value="1"/>
</dbReference>
<dbReference type="PANTHER" id="PTHR48106:SF8">
    <property type="entry name" value="OS02G0805600 PROTEIN"/>
    <property type="match status" value="1"/>
</dbReference>
<dbReference type="AlphaFoldDB" id="A0A850P9C1"/>
<keyword evidence="2" id="KW-0560">Oxidoreductase</keyword>
<dbReference type="Gene3D" id="3.40.50.720">
    <property type="entry name" value="NAD(P)-binding Rossmann-like Domain"/>
    <property type="match status" value="1"/>
</dbReference>
<evidence type="ECO:0000313" key="4">
    <source>
        <dbReference type="EMBL" id="NVN39170.1"/>
    </source>
</evidence>
<dbReference type="SUPFAM" id="SSF50129">
    <property type="entry name" value="GroES-like"/>
    <property type="match status" value="1"/>
</dbReference>
<dbReference type="SUPFAM" id="SSF51735">
    <property type="entry name" value="NAD(P)-binding Rossmann-fold domains"/>
    <property type="match status" value="1"/>
</dbReference>